<reference evidence="2" key="1">
    <citation type="journal article" date="2023" name="Mol. Phylogenet. Evol.">
        <title>Genome-scale phylogeny and comparative genomics of the fungal order Sordariales.</title>
        <authorList>
            <person name="Hensen N."/>
            <person name="Bonometti L."/>
            <person name="Westerberg I."/>
            <person name="Brannstrom I.O."/>
            <person name="Guillou S."/>
            <person name="Cros-Aarteil S."/>
            <person name="Calhoun S."/>
            <person name="Haridas S."/>
            <person name="Kuo A."/>
            <person name="Mondo S."/>
            <person name="Pangilinan J."/>
            <person name="Riley R."/>
            <person name="LaButti K."/>
            <person name="Andreopoulos B."/>
            <person name="Lipzen A."/>
            <person name="Chen C."/>
            <person name="Yan M."/>
            <person name="Daum C."/>
            <person name="Ng V."/>
            <person name="Clum A."/>
            <person name="Steindorff A."/>
            <person name="Ohm R.A."/>
            <person name="Martin F."/>
            <person name="Silar P."/>
            <person name="Natvig D.O."/>
            <person name="Lalanne C."/>
            <person name="Gautier V."/>
            <person name="Ament-Velasquez S.L."/>
            <person name="Kruys A."/>
            <person name="Hutchinson M.I."/>
            <person name="Powell A.J."/>
            <person name="Barry K."/>
            <person name="Miller A.N."/>
            <person name="Grigoriev I.V."/>
            <person name="Debuchy R."/>
            <person name="Gladieux P."/>
            <person name="Hiltunen Thoren M."/>
            <person name="Johannesson H."/>
        </authorList>
    </citation>
    <scope>NUCLEOTIDE SEQUENCE [LARGE SCALE GENOMIC DNA]</scope>
    <source>
        <strain evidence="2">CBS 284.82</strain>
    </source>
</reference>
<gene>
    <name evidence="1" type="ORF">C8A01DRAFT_38274</name>
</gene>
<name>A0AAN6PFV9_9PEZI</name>
<dbReference type="AlphaFoldDB" id="A0AAN6PFV9"/>
<dbReference type="Proteomes" id="UP001303115">
    <property type="component" value="Unassembled WGS sequence"/>
</dbReference>
<sequence length="190" mass="21402">MSHSTRVWQPKALAETIDESFSKPLPYIDRKPGLGVRVATSSTHTLHQTPPMIWLDRNIADYATPAERALAEGRVQEVTIQNCMPALESTHKIECEPDVVRPSALYLLHPVHMALTALHPDVSIHCMSEPYDQNKIRPDVVYKKKGKIFAILEFKVPGSMAEEEFFSASMPWASSRTKIMEHKAKAPEVE</sequence>
<organism evidence="1 2">
    <name type="scientific">Parachaetomium inaequale</name>
    <dbReference type="NCBI Taxonomy" id="2588326"/>
    <lineage>
        <taxon>Eukaryota</taxon>
        <taxon>Fungi</taxon>
        <taxon>Dikarya</taxon>
        <taxon>Ascomycota</taxon>
        <taxon>Pezizomycotina</taxon>
        <taxon>Sordariomycetes</taxon>
        <taxon>Sordariomycetidae</taxon>
        <taxon>Sordariales</taxon>
        <taxon>Chaetomiaceae</taxon>
        <taxon>Parachaetomium</taxon>
    </lineage>
</organism>
<evidence type="ECO:0000313" key="2">
    <source>
        <dbReference type="Proteomes" id="UP001303115"/>
    </source>
</evidence>
<proteinExistence type="predicted"/>
<comment type="caution">
    <text evidence="1">The sequence shown here is derived from an EMBL/GenBank/DDBJ whole genome shotgun (WGS) entry which is preliminary data.</text>
</comment>
<dbReference type="EMBL" id="MU854450">
    <property type="protein sequence ID" value="KAK4035252.1"/>
    <property type="molecule type" value="Genomic_DNA"/>
</dbReference>
<evidence type="ECO:0000313" key="1">
    <source>
        <dbReference type="EMBL" id="KAK4035252.1"/>
    </source>
</evidence>
<keyword evidence="2" id="KW-1185">Reference proteome</keyword>
<protein>
    <submittedName>
        <fullName evidence="1">Uncharacterized protein</fullName>
    </submittedName>
</protein>
<accession>A0AAN6PFV9</accession>